<accession>A0A4R3VXE8</accession>
<dbReference type="SUPFAM" id="SSF56925">
    <property type="entry name" value="OMPA-like"/>
    <property type="match status" value="1"/>
</dbReference>
<comment type="caution">
    <text evidence="2">The sequence shown here is derived from an EMBL/GenBank/DDBJ whole genome shotgun (WGS) entry which is preliminary data.</text>
</comment>
<sequence>MSVLSQYVHGQRYEIGVIGGGTGYMGDLNMTDPFYLRQYGGGIFVKRNFNPTWGIKASANQLLISGSDMDLINEFQQERGLMFRNQLSEMALMVDFNFWTDKRRNAATLNPYLSAGIAAVKHDPYIYYDQNKIKLRPLKLEYDSEHNTQEHKAWSIAIPMSIGIKYKLNNTWALGVEASYRLAFTDYLDNVSQYYATSFPRE</sequence>
<dbReference type="InterPro" id="IPR045743">
    <property type="entry name" value="DUF6089"/>
</dbReference>
<organism evidence="2 3">
    <name type="scientific">Sphingobacterium alimentarium</name>
    <dbReference type="NCBI Taxonomy" id="797292"/>
    <lineage>
        <taxon>Bacteria</taxon>
        <taxon>Pseudomonadati</taxon>
        <taxon>Bacteroidota</taxon>
        <taxon>Sphingobacteriia</taxon>
        <taxon>Sphingobacteriales</taxon>
        <taxon>Sphingobacteriaceae</taxon>
        <taxon>Sphingobacterium</taxon>
    </lineage>
</organism>
<gene>
    <name evidence="2" type="ORF">EDC17_10405</name>
</gene>
<protein>
    <submittedName>
        <fullName evidence="2">Outer membrane protein with beta-barrel domain</fullName>
    </submittedName>
</protein>
<name>A0A4R3VXE8_9SPHI</name>
<dbReference type="EMBL" id="SMBZ01000040">
    <property type="protein sequence ID" value="TCV09633.1"/>
    <property type="molecule type" value="Genomic_DNA"/>
</dbReference>
<dbReference type="Pfam" id="PF19573">
    <property type="entry name" value="DUF6089"/>
    <property type="match status" value="1"/>
</dbReference>
<dbReference type="Proteomes" id="UP000295197">
    <property type="component" value="Unassembled WGS sequence"/>
</dbReference>
<dbReference type="AlphaFoldDB" id="A0A4R3VXE8"/>
<dbReference type="RefSeq" id="WP_132778469.1">
    <property type="nucleotide sequence ID" value="NZ_SMBZ01000040.1"/>
</dbReference>
<feature type="domain" description="DUF6089" evidence="1">
    <location>
        <begin position="4"/>
        <end position="190"/>
    </location>
</feature>
<evidence type="ECO:0000313" key="2">
    <source>
        <dbReference type="EMBL" id="TCV09633.1"/>
    </source>
</evidence>
<evidence type="ECO:0000313" key="3">
    <source>
        <dbReference type="Proteomes" id="UP000295197"/>
    </source>
</evidence>
<reference evidence="2 3" key="1">
    <citation type="submission" date="2019-03" db="EMBL/GenBank/DDBJ databases">
        <title>Genomic Encyclopedia of Type Strains, Phase IV (KMG-IV): sequencing the most valuable type-strain genomes for metagenomic binning, comparative biology and taxonomic classification.</title>
        <authorList>
            <person name="Goeker M."/>
        </authorList>
    </citation>
    <scope>NUCLEOTIDE SEQUENCE [LARGE SCALE GENOMIC DNA]</scope>
    <source>
        <strain evidence="2 3">DSM 22362</strain>
    </source>
</reference>
<proteinExistence type="predicted"/>
<dbReference type="Gene3D" id="2.40.160.20">
    <property type="match status" value="1"/>
</dbReference>
<dbReference type="OrthoDB" id="654178at2"/>
<keyword evidence="3" id="KW-1185">Reference proteome</keyword>
<evidence type="ECO:0000259" key="1">
    <source>
        <dbReference type="Pfam" id="PF19573"/>
    </source>
</evidence>
<dbReference type="InterPro" id="IPR011250">
    <property type="entry name" value="OMP/PagP_B-barrel"/>
</dbReference>